<evidence type="ECO:0000313" key="3">
    <source>
        <dbReference type="Proteomes" id="UP001161294"/>
    </source>
</evidence>
<sequence>MDWVKLVAAYEMAESKRQAALTDEQRESENDAKGTNALAIFGIFTVFLAFFFPVAQMALIFLFNRRWIWLGALAAITGAFALYLGVNGVTSPWYYLCIMFLIGHTVGGFYLLGFSFEWLKNLKKKTLRYFGYGILLLVTIKFAALPAITLFADFSIKFLMSLGLESFAANFDLLVIYFTIWINEIIMLIDSFVPFWMHTGKLPDFFTSMLPKIYNIDAAVINYVNFLTRATSQFAYISSWFVSTFFVVRLFIAMCKRGI</sequence>
<proteinExistence type="predicted"/>
<protein>
    <submittedName>
        <fullName evidence="2">Uncharacterized protein</fullName>
    </submittedName>
</protein>
<feature type="transmembrane region" description="Helical" evidence="1">
    <location>
        <begin position="234"/>
        <end position="252"/>
    </location>
</feature>
<dbReference type="AlphaFoldDB" id="A0AA43AYH1"/>
<keyword evidence="1" id="KW-0472">Membrane</keyword>
<feature type="transmembrane region" description="Helical" evidence="1">
    <location>
        <begin position="37"/>
        <end position="55"/>
    </location>
</feature>
<feature type="transmembrane region" description="Helical" evidence="1">
    <location>
        <begin position="92"/>
        <end position="117"/>
    </location>
</feature>
<organism evidence="2 3">
    <name type="scientific">Comamonas aquatica</name>
    <dbReference type="NCBI Taxonomy" id="225991"/>
    <lineage>
        <taxon>Bacteria</taxon>
        <taxon>Pseudomonadati</taxon>
        <taxon>Pseudomonadota</taxon>
        <taxon>Betaproteobacteria</taxon>
        <taxon>Burkholderiales</taxon>
        <taxon>Comamonadaceae</taxon>
        <taxon>Comamonas</taxon>
    </lineage>
</organism>
<feature type="transmembrane region" description="Helical" evidence="1">
    <location>
        <begin position="67"/>
        <end position="86"/>
    </location>
</feature>
<comment type="caution">
    <text evidence="2">The sequence shown here is derived from an EMBL/GenBank/DDBJ whole genome shotgun (WGS) entry which is preliminary data.</text>
</comment>
<gene>
    <name evidence="2" type="ORF">N5J23_18075</name>
</gene>
<keyword evidence="1" id="KW-0812">Transmembrane</keyword>
<reference evidence="2" key="1">
    <citation type="submission" date="2022-09" db="EMBL/GenBank/DDBJ databases">
        <title>Intensive care unit water sources are persistently colonized with multi-drug resistant bacteria and are the site of extensive horizontal gene transfer of antibiotic resistance genes.</title>
        <authorList>
            <person name="Diorio-Toth L."/>
        </authorList>
    </citation>
    <scope>NUCLEOTIDE SEQUENCE</scope>
    <source>
        <strain evidence="2">GD03686</strain>
    </source>
</reference>
<feature type="transmembrane region" description="Helical" evidence="1">
    <location>
        <begin position="174"/>
        <end position="197"/>
    </location>
</feature>
<dbReference type="RefSeq" id="WP_279852654.1">
    <property type="nucleotide sequence ID" value="NZ_JAOCIA010000072.1"/>
</dbReference>
<feature type="transmembrane region" description="Helical" evidence="1">
    <location>
        <begin position="129"/>
        <end position="154"/>
    </location>
</feature>
<accession>A0AA43AYH1</accession>
<feature type="transmembrane region" description="Helical" evidence="1">
    <location>
        <begin position="209"/>
        <end position="228"/>
    </location>
</feature>
<name>A0AA43AYH1_9BURK</name>
<keyword evidence="1" id="KW-1133">Transmembrane helix</keyword>
<dbReference type="EMBL" id="JAOCJW010000072">
    <property type="protein sequence ID" value="MDH2007407.1"/>
    <property type="molecule type" value="Genomic_DNA"/>
</dbReference>
<evidence type="ECO:0000256" key="1">
    <source>
        <dbReference type="SAM" id="Phobius"/>
    </source>
</evidence>
<evidence type="ECO:0000313" key="2">
    <source>
        <dbReference type="EMBL" id="MDH2007407.1"/>
    </source>
</evidence>
<dbReference type="Proteomes" id="UP001161294">
    <property type="component" value="Unassembled WGS sequence"/>
</dbReference>